<dbReference type="Proteomes" id="UP001222118">
    <property type="component" value="Chromosome"/>
</dbReference>
<feature type="domain" description="Phosphoribosyltransferase" evidence="8">
    <location>
        <begin position="45"/>
        <end position="155"/>
    </location>
</feature>
<dbReference type="GO" id="GO:0004588">
    <property type="term" value="F:orotate phosphoribosyltransferase activity"/>
    <property type="evidence" value="ECO:0007669"/>
    <property type="project" value="UniProtKB-EC"/>
</dbReference>
<evidence type="ECO:0000256" key="3">
    <source>
        <dbReference type="ARBA" id="ARBA00022676"/>
    </source>
</evidence>
<dbReference type="InterPro" id="IPR006273">
    <property type="entry name" value="Orotate_PRibTrfase_bac"/>
</dbReference>
<gene>
    <name evidence="7 9" type="primary">pyrE</name>
    <name evidence="9" type="ORF">PSQ90_01200</name>
</gene>
<dbReference type="PANTHER" id="PTHR19278">
    <property type="entry name" value="OROTATE PHOSPHORIBOSYLTRANSFERASE"/>
    <property type="match status" value="1"/>
</dbReference>
<evidence type="ECO:0000256" key="5">
    <source>
        <dbReference type="ARBA" id="ARBA00022842"/>
    </source>
</evidence>
<protein>
    <recommendedName>
        <fullName evidence="2 7">Orotate phosphoribosyltransferase</fullName>
        <shortName evidence="7">OPRT</shortName>
        <shortName evidence="7">OPRTase</shortName>
        <ecNumber evidence="2 7">2.4.2.10</ecNumber>
    </recommendedName>
</protein>
<dbReference type="EMBL" id="CP118247">
    <property type="protein sequence ID" value="WDR06106.1"/>
    <property type="molecule type" value="Genomic_DNA"/>
</dbReference>
<dbReference type="CDD" id="cd06223">
    <property type="entry name" value="PRTases_typeI"/>
    <property type="match status" value="1"/>
</dbReference>
<dbReference type="EC" id="2.4.2.10" evidence="2 7"/>
<evidence type="ECO:0000256" key="1">
    <source>
        <dbReference type="ARBA" id="ARBA00004889"/>
    </source>
</evidence>
<evidence type="ECO:0000256" key="2">
    <source>
        <dbReference type="ARBA" id="ARBA00011971"/>
    </source>
</evidence>
<evidence type="ECO:0000259" key="8">
    <source>
        <dbReference type="Pfam" id="PF00156"/>
    </source>
</evidence>
<comment type="function">
    <text evidence="7">Catalyzes the transfer of a ribosyl phosphate group from 5-phosphoribose 1-diphosphate to orotate, leading to the formation of orotidine monophosphate (OMP).</text>
</comment>
<dbReference type="InterPro" id="IPR029057">
    <property type="entry name" value="PRTase-like"/>
</dbReference>
<dbReference type="SUPFAM" id="SSF53271">
    <property type="entry name" value="PRTase-like"/>
    <property type="match status" value="1"/>
</dbReference>
<comment type="subunit">
    <text evidence="7">Homodimer.</text>
</comment>
<feature type="binding site" evidence="7">
    <location>
        <position position="149"/>
    </location>
    <ligand>
        <name>orotate</name>
        <dbReference type="ChEBI" id="CHEBI:30839"/>
    </ligand>
</feature>
<feature type="binding site" evidence="7">
    <location>
        <position position="94"/>
    </location>
    <ligand>
        <name>5-phospho-alpha-D-ribose 1-diphosphate</name>
        <dbReference type="ChEBI" id="CHEBI:58017"/>
        <note>ligand shared between dimeric partners</note>
    </ligand>
</feature>
<dbReference type="PANTHER" id="PTHR19278:SF9">
    <property type="entry name" value="URIDINE 5'-MONOPHOSPHATE SYNTHASE"/>
    <property type="match status" value="1"/>
</dbReference>
<feature type="binding site" description="in other chain" evidence="7">
    <location>
        <begin position="117"/>
        <end position="125"/>
    </location>
    <ligand>
        <name>5-phospho-alpha-D-ribose 1-diphosphate</name>
        <dbReference type="ChEBI" id="CHEBI:58017"/>
        <note>ligand shared between dimeric partners</note>
    </ligand>
</feature>
<keyword evidence="6 7" id="KW-0665">Pyrimidine biosynthesis</keyword>
<dbReference type="Gene3D" id="3.40.50.2020">
    <property type="match status" value="1"/>
</dbReference>
<reference evidence="9 10" key="1">
    <citation type="submission" date="2023-02" db="EMBL/GenBank/DDBJ databases">
        <title>Devosia chondri sp. nov., isolated from the phycosphere of marine algae.</title>
        <authorList>
            <person name="Kim J.M."/>
            <person name="Lee J.K."/>
            <person name="Choi B.J."/>
            <person name="Bayburt H."/>
            <person name="Jeon C.O."/>
        </authorList>
    </citation>
    <scope>NUCLEOTIDE SEQUENCE [LARGE SCALE GENOMIC DNA]</scope>
    <source>
        <strain evidence="9 10">G2-5</strain>
    </source>
</reference>
<comment type="pathway">
    <text evidence="1 7">Pyrimidine metabolism; UMP biosynthesis via de novo pathway; UMP from orotate: step 1/2.</text>
</comment>
<comment type="similarity">
    <text evidence="7">Belongs to the purine/pyrimidine phosphoribosyltransferase family. PyrE subfamily.</text>
</comment>
<sequence>MTKDEVLAVFRSCDAILEGHFILSSGLRSATFLQKTLVFRQPEKTEILCKALAEKIRAAGYADIAQVVSPAVGGIIPGYETARHLGLPAIYTERVDGKFELRRNFSVAPGEKIIVVEDIVSTGISIRECIDTMKALGADVVAAACIIDRSQGGADIGVPLVSLIEYEVKAYSPDDLPPELAAIPPVKPGSRGIQGVGG</sequence>
<dbReference type="NCBIfam" id="TIGR01367">
    <property type="entry name" value="pyrE_Therm"/>
    <property type="match status" value="1"/>
</dbReference>
<dbReference type="InterPro" id="IPR000836">
    <property type="entry name" value="PRTase_dom"/>
</dbReference>
<accession>A0ABY7YXY2</accession>
<dbReference type="Pfam" id="PF00156">
    <property type="entry name" value="Pribosyltran"/>
    <property type="match status" value="1"/>
</dbReference>
<feature type="binding site" evidence="7">
    <location>
        <position position="121"/>
    </location>
    <ligand>
        <name>orotate</name>
        <dbReference type="ChEBI" id="CHEBI:30839"/>
    </ligand>
</feature>
<comment type="caution">
    <text evidence="7">Lacks conserved residue(s) required for the propagation of feature annotation.</text>
</comment>
<keyword evidence="10" id="KW-1185">Reference proteome</keyword>
<keyword evidence="3 7" id="KW-0328">Glycosyltransferase</keyword>
<proteinExistence type="inferred from homology"/>
<keyword evidence="4 7" id="KW-0808">Transferase</keyword>
<dbReference type="InterPro" id="IPR023031">
    <property type="entry name" value="OPRT"/>
</dbReference>
<comment type="catalytic activity">
    <reaction evidence="7">
        <text>orotidine 5'-phosphate + diphosphate = orotate + 5-phospho-alpha-D-ribose 1-diphosphate</text>
        <dbReference type="Rhea" id="RHEA:10380"/>
        <dbReference type="ChEBI" id="CHEBI:30839"/>
        <dbReference type="ChEBI" id="CHEBI:33019"/>
        <dbReference type="ChEBI" id="CHEBI:57538"/>
        <dbReference type="ChEBI" id="CHEBI:58017"/>
        <dbReference type="EC" id="2.4.2.10"/>
    </reaction>
</comment>
<comment type="cofactor">
    <cofactor evidence="7">
        <name>Mg(2+)</name>
        <dbReference type="ChEBI" id="CHEBI:18420"/>
    </cofactor>
</comment>
<evidence type="ECO:0000256" key="6">
    <source>
        <dbReference type="ARBA" id="ARBA00022975"/>
    </source>
</evidence>
<evidence type="ECO:0000256" key="4">
    <source>
        <dbReference type="ARBA" id="ARBA00022679"/>
    </source>
</evidence>
<keyword evidence="5 7" id="KW-0460">Magnesium</keyword>
<dbReference type="RefSeq" id="WP_282211620.1">
    <property type="nucleotide sequence ID" value="NZ_CP118247.1"/>
</dbReference>
<name>A0ABY7YXY2_9HYPH</name>
<dbReference type="HAMAP" id="MF_01208">
    <property type="entry name" value="PyrE"/>
    <property type="match status" value="1"/>
</dbReference>
<evidence type="ECO:0000256" key="7">
    <source>
        <dbReference type="HAMAP-Rule" id="MF_01208"/>
    </source>
</evidence>
<organism evidence="9 10">
    <name type="scientific">Devosia rhodophyticola</name>
    <dbReference type="NCBI Taxonomy" id="3026423"/>
    <lineage>
        <taxon>Bacteria</taxon>
        <taxon>Pseudomonadati</taxon>
        <taxon>Pseudomonadota</taxon>
        <taxon>Alphaproteobacteria</taxon>
        <taxon>Hyphomicrobiales</taxon>
        <taxon>Devosiaceae</taxon>
        <taxon>Devosia</taxon>
    </lineage>
</organism>
<evidence type="ECO:0000313" key="10">
    <source>
        <dbReference type="Proteomes" id="UP001222118"/>
    </source>
</evidence>
<evidence type="ECO:0000313" key="9">
    <source>
        <dbReference type="EMBL" id="WDR06106.1"/>
    </source>
</evidence>